<feature type="coiled-coil region" evidence="1">
    <location>
        <begin position="93"/>
        <end position="137"/>
    </location>
</feature>
<dbReference type="Proteomes" id="UP001057221">
    <property type="component" value="Segment"/>
</dbReference>
<evidence type="ECO:0000313" key="3">
    <source>
        <dbReference type="Proteomes" id="UP001057221"/>
    </source>
</evidence>
<reference evidence="2 3" key="1">
    <citation type="submission" date="2022-05" db="EMBL/GenBank/DDBJ databases">
        <authorList>
            <person name="Friedrich I."/>
            <person name="Poehlein A."/>
            <person name="Schneider D."/>
            <person name="Hertel R."/>
            <person name="Daniel R."/>
        </authorList>
    </citation>
    <scope>NUCLEOTIDE SEQUENCE [LARGE SCALE GENOMIC DNA]</scope>
</reference>
<keyword evidence="3" id="KW-1185">Reference proteome</keyword>
<evidence type="ECO:0000313" key="2">
    <source>
        <dbReference type="EMBL" id="USN15010.1"/>
    </source>
</evidence>
<proteinExistence type="predicted"/>
<dbReference type="EMBL" id="ON529855">
    <property type="protein sequence ID" value="USN15010.1"/>
    <property type="molecule type" value="Genomic_DNA"/>
</dbReference>
<sequence length="289" mass="31431">MCIVSMVHDYGAKLPQDTWTLPGALPIFDDLVKKANEFDRLAKQPECFDPEKLKFLEEARAKLDEKAAAPPELTPEQYRAAIAQRDRSYEAQAKAAQEIRAEADANLQRAKRAEAALAAATQENLALKDDLKGANDAALKLREDYDHLIIAYARLAADAGLKVAACGSGEYFTQIDVDLPTGLARFYVDNAYAPLLAGLPYGINEPKGLLDRETQALRLTQAYHPEMDQAPIPEPMTPDKVLAILDEPAAPKLDLSHIRFGVPHAKPQAVNASALLVGGANHTMHGTTA</sequence>
<protein>
    <submittedName>
        <fullName evidence="2">Uncharacterized protein</fullName>
    </submittedName>
</protein>
<organism evidence="2 3">
    <name type="scientific">Brevundimonas phage vB_BpoS-Domovoi</name>
    <dbReference type="NCBI Taxonomy" id="2948598"/>
    <lineage>
        <taxon>Viruses</taxon>
        <taxon>Duplodnaviria</taxon>
        <taxon>Heunggongvirae</taxon>
        <taxon>Uroviricota</taxon>
        <taxon>Caudoviricetes</taxon>
        <taxon>Jeanschmidtviridae</taxon>
        <taxon>Marchewkavirus</taxon>
        <taxon>Marchewkavirus domovoi</taxon>
    </lineage>
</organism>
<keyword evidence="1" id="KW-0175">Coiled coil</keyword>
<gene>
    <name evidence="2" type="ORF">DOMOVOI_05600</name>
</gene>
<accession>A0A9E7SKK0</accession>
<evidence type="ECO:0000256" key="1">
    <source>
        <dbReference type="SAM" id="Coils"/>
    </source>
</evidence>
<name>A0A9E7SKK0_9CAUD</name>